<evidence type="ECO:0000313" key="2">
    <source>
        <dbReference type="EMBL" id="CAH0990329.1"/>
    </source>
</evidence>
<sequence>MIQFTPHVTVATVVVRQKNDLKEFLLVEERCKTTGVMVLNQPAGHVEEGEELADAARRETREETAHHVKLTGLLGSARYVGGNGITYFRTTFLAEVENHDKTLHLDTDITAIHWLNFDQITALSARMRSPLVISSIERYLNGHCYPLSFIYS</sequence>
<proteinExistence type="predicted"/>
<dbReference type="InterPro" id="IPR015797">
    <property type="entry name" value="NUDIX_hydrolase-like_dom_sf"/>
</dbReference>
<dbReference type="GO" id="GO:0016787">
    <property type="term" value="F:hydrolase activity"/>
    <property type="evidence" value="ECO:0007669"/>
    <property type="project" value="UniProtKB-KW"/>
</dbReference>
<accession>A0ABN8ECY3</accession>
<dbReference type="InterPro" id="IPR000086">
    <property type="entry name" value="NUDIX_hydrolase_dom"/>
</dbReference>
<comment type="caution">
    <text evidence="2">The sequence shown here is derived from an EMBL/GenBank/DDBJ whole genome shotgun (WGS) entry which is preliminary data.</text>
</comment>
<evidence type="ECO:0000313" key="3">
    <source>
        <dbReference type="Proteomes" id="UP000838100"/>
    </source>
</evidence>
<protein>
    <submittedName>
        <fullName evidence="2">Phosphatase NudJ</fullName>
        <ecNumber evidence="2">3.6.1.-</ecNumber>
    </submittedName>
</protein>
<feature type="domain" description="Nudix hydrolase" evidence="1">
    <location>
        <begin position="5"/>
        <end position="140"/>
    </location>
</feature>
<gene>
    <name evidence="2" type="primary">nudJ</name>
    <name evidence="2" type="ORF">SIN8267_00421</name>
</gene>
<dbReference type="PANTHER" id="PTHR43222">
    <property type="entry name" value="NUDIX HYDROLASE 23"/>
    <property type="match status" value="1"/>
</dbReference>
<dbReference type="PANTHER" id="PTHR43222:SF11">
    <property type="entry name" value="PHOSPHATASE NUDJ"/>
    <property type="match status" value="1"/>
</dbReference>
<dbReference type="SUPFAM" id="SSF55811">
    <property type="entry name" value="Nudix"/>
    <property type="match status" value="1"/>
</dbReference>
<dbReference type="RefSeq" id="WP_237443009.1">
    <property type="nucleotide sequence ID" value="NZ_CAKLPX010000001.1"/>
</dbReference>
<keyword evidence="2" id="KW-0378">Hydrolase</keyword>
<organism evidence="2 3">
    <name type="scientific">Sinobacterium norvegicum</name>
    <dbReference type="NCBI Taxonomy" id="1641715"/>
    <lineage>
        <taxon>Bacteria</taxon>
        <taxon>Pseudomonadati</taxon>
        <taxon>Pseudomonadota</taxon>
        <taxon>Gammaproteobacteria</taxon>
        <taxon>Cellvibrionales</taxon>
        <taxon>Spongiibacteraceae</taxon>
        <taxon>Sinobacterium</taxon>
    </lineage>
</organism>
<dbReference type="Gene3D" id="3.90.79.10">
    <property type="entry name" value="Nucleoside Triphosphate Pyrophosphohydrolase"/>
    <property type="match status" value="1"/>
</dbReference>
<evidence type="ECO:0000259" key="1">
    <source>
        <dbReference type="PROSITE" id="PS51462"/>
    </source>
</evidence>
<dbReference type="EMBL" id="CAKLPX010000001">
    <property type="protein sequence ID" value="CAH0990329.1"/>
    <property type="molecule type" value="Genomic_DNA"/>
</dbReference>
<reference evidence="2" key="1">
    <citation type="submission" date="2021-12" db="EMBL/GenBank/DDBJ databases">
        <authorList>
            <person name="Rodrigo-Torres L."/>
            <person name="Arahal R. D."/>
            <person name="Lucena T."/>
        </authorList>
    </citation>
    <scope>NUCLEOTIDE SEQUENCE</scope>
    <source>
        <strain evidence="2">CECT 8267</strain>
    </source>
</reference>
<dbReference type="PROSITE" id="PS51462">
    <property type="entry name" value="NUDIX"/>
    <property type="match status" value="1"/>
</dbReference>
<dbReference type="EC" id="3.6.1.-" evidence="2"/>
<name>A0ABN8ECY3_9GAMM</name>
<dbReference type="Pfam" id="PF00293">
    <property type="entry name" value="NUDIX"/>
    <property type="match status" value="1"/>
</dbReference>
<keyword evidence="3" id="KW-1185">Reference proteome</keyword>
<dbReference type="Proteomes" id="UP000838100">
    <property type="component" value="Unassembled WGS sequence"/>
</dbReference>